<name>A0A1I3AM08_9SPHI</name>
<feature type="domain" description="RNA polymerase sigma-70 region 2" evidence="5">
    <location>
        <begin position="48"/>
        <end position="113"/>
    </location>
</feature>
<dbReference type="SUPFAM" id="SSF88659">
    <property type="entry name" value="Sigma3 and sigma4 domains of RNA polymerase sigma factors"/>
    <property type="match status" value="1"/>
</dbReference>
<dbReference type="STRING" id="414048.SAMN04489864_1166"/>
<evidence type="ECO:0000313" key="8">
    <source>
        <dbReference type="Proteomes" id="UP000199666"/>
    </source>
</evidence>
<dbReference type="PANTHER" id="PTHR43133:SF46">
    <property type="entry name" value="RNA POLYMERASE SIGMA-70 FACTOR ECF SUBFAMILY"/>
    <property type="match status" value="1"/>
</dbReference>
<dbReference type="InterPro" id="IPR013325">
    <property type="entry name" value="RNA_pol_sigma_r2"/>
</dbReference>
<dbReference type="Proteomes" id="UP000199666">
    <property type="component" value="Unassembled WGS sequence"/>
</dbReference>
<organism evidence="7 8">
    <name type="scientific">Pedobacter insulae</name>
    <dbReference type="NCBI Taxonomy" id="414048"/>
    <lineage>
        <taxon>Bacteria</taxon>
        <taxon>Pseudomonadati</taxon>
        <taxon>Bacteroidota</taxon>
        <taxon>Sphingobacteriia</taxon>
        <taxon>Sphingobacteriales</taxon>
        <taxon>Sphingobacteriaceae</taxon>
        <taxon>Pedobacter</taxon>
    </lineage>
</organism>
<dbReference type="GO" id="GO:0006352">
    <property type="term" value="P:DNA-templated transcription initiation"/>
    <property type="evidence" value="ECO:0007669"/>
    <property type="project" value="InterPro"/>
</dbReference>
<keyword evidence="3" id="KW-0731">Sigma factor</keyword>
<dbReference type="InterPro" id="IPR007627">
    <property type="entry name" value="RNA_pol_sigma70_r2"/>
</dbReference>
<evidence type="ECO:0000259" key="6">
    <source>
        <dbReference type="Pfam" id="PF08281"/>
    </source>
</evidence>
<evidence type="ECO:0000313" key="7">
    <source>
        <dbReference type="EMBL" id="SFH51128.1"/>
    </source>
</evidence>
<dbReference type="Pfam" id="PF04542">
    <property type="entry name" value="Sigma70_r2"/>
    <property type="match status" value="1"/>
</dbReference>
<keyword evidence="2" id="KW-0805">Transcription regulation</keyword>
<proteinExistence type="inferred from homology"/>
<evidence type="ECO:0000256" key="2">
    <source>
        <dbReference type="ARBA" id="ARBA00023015"/>
    </source>
</evidence>
<sequence length="219" mass="25680">MHIIVKDLTIFNRTPLVNNTQYSNYSDAELISLLQTGDELAFSIIYIRYWEKLYYSAVKKLRDEAEAQECVQEIFYALWKNKEHFQLRENLENYLAVAVKFQVIQRIAKSKRRNLVEQALTRDAEEQADASGSHWSQYDLEILQARLSKVIDTLPKKCKLVFKMSRDEHYTNKKIAEELEISEKAVEKHITHALKLLRTDLGTKGFIMLLANQCLWASY</sequence>
<dbReference type="Pfam" id="PF08281">
    <property type="entry name" value="Sigma70_r4_2"/>
    <property type="match status" value="1"/>
</dbReference>
<dbReference type="InterPro" id="IPR013324">
    <property type="entry name" value="RNA_pol_sigma_r3/r4-like"/>
</dbReference>
<dbReference type="InterPro" id="IPR036388">
    <property type="entry name" value="WH-like_DNA-bd_sf"/>
</dbReference>
<dbReference type="Gene3D" id="1.10.1740.10">
    <property type="match status" value="1"/>
</dbReference>
<dbReference type="Gene3D" id="1.10.10.10">
    <property type="entry name" value="Winged helix-like DNA-binding domain superfamily/Winged helix DNA-binding domain"/>
    <property type="match status" value="1"/>
</dbReference>
<gene>
    <name evidence="7" type="ORF">SAMN04489864_1166</name>
</gene>
<dbReference type="SUPFAM" id="SSF88946">
    <property type="entry name" value="Sigma2 domain of RNA polymerase sigma factors"/>
    <property type="match status" value="1"/>
</dbReference>
<dbReference type="PANTHER" id="PTHR43133">
    <property type="entry name" value="RNA POLYMERASE ECF-TYPE SIGMA FACTO"/>
    <property type="match status" value="1"/>
</dbReference>
<dbReference type="GO" id="GO:0003677">
    <property type="term" value="F:DNA binding"/>
    <property type="evidence" value="ECO:0007669"/>
    <property type="project" value="InterPro"/>
</dbReference>
<comment type="similarity">
    <text evidence="1">Belongs to the sigma-70 factor family. ECF subfamily.</text>
</comment>
<dbReference type="OrthoDB" id="1097528at2"/>
<dbReference type="InterPro" id="IPR039425">
    <property type="entry name" value="RNA_pol_sigma-70-like"/>
</dbReference>
<protein>
    <submittedName>
        <fullName evidence="7">RNA polymerase sigma-70 factor, ECF subfamily</fullName>
    </submittedName>
</protein>
<keyword evidence="8" id="KW-1185">Reference proteome</keyword>
<dbReference type="EMBL" id="FOPP01000016">
    <property type="protein sequence ID" value="SFH51128.1"/>
    <property type="molecule type" value="Genomic_DNA"/>
</dbReference>
<dbReference type="InterPro" id="IPR013249">
    <property type="entry name" value="RNA_pol_sigma70_r4_t2"/>
</dbReference>
<dbReference type="GO" id="GO:0016987">
    <property type="term" value="F:sigma factor activity"/>
    <property type="evidence" value="ECO:0007669"/>
    <property type="project" value="UniProtKB-KW"/>
</dbReference>
<evidence type="ECO:0000256" key="1">
    <source>
        <dbReference type="ARBA" id="ARBA00010641"/>
    </source>
</evidence>
<accession>A0A1I3AM08</accession>
<dbReference type="NCBIfam" id="TIGR02985">
    <property type="entry name" value="Sig70_bacteroi1"/>
    <property type="match status" value="1"/>
</dbReference>
<feature type="domain" description="RNA polymerase sigma factor 70 region 4 type 2" evidence="6">
    <location>
        <begin position="146"/>
        <end position="197"/>
    </location>
</feature>
<dbReference type="InterPro" id="IPR014327">
    <property type="entry name" value="RNA_pol_sigma70_bacteroid"/>
</dbReference>
<dbReference type="NCBIfam" id="TIGR02937">
    <property type="entry name" value="sigma70-ECF"/>
    <property type="match status" value="1"/>
</dbReference>
<keyword evidence="4" id="KW-0804">Transcription</keyword>
<evidence type="ECO:0000256" key="3">
    <source>
        <dbReference type="ARBA" id="ARBA00023082"/>
    </source>
</evidence>
<reference evidence="7 8" key="1">
    <citation type="submission" date="2016-10" db="EMBL/GenBank/DDBJ databases">
        <authorList>
            <person name="de Groot N.N."/>
        </authorList>
    </citation>
    <scope>NUCLEOTIDE SEQUENCE [LARGE SCALE GENOMIC DNA]</scope>
    <source>
        <strain evidence="7 8">DSM 18684</strain>
    </source>
</reference>
<dbReference type="InterPro" id="IPR014284">
    <property type="entry name" value="RNA_pol_sigma-70_dom"/>
</dbReference>
<evidence type="ECO:0000259" key="5">
    <source>
        <dbReference type="Pfam" id="PF04542"/>
    </source>
</evidence>
<evidence type="ECO:0000256" key="4">
    <source>
        <dbReference type="ARBA" id="ARBA00023163"/>
    </source>
</evidence>
<dbReference type="AlphaFoldDB" id="A0A1I3AM08"/>